<evidence type="ECO:0000256" key="1">
    <source>
        <dbReference type="ARBA" id="ARBA00004071"/>
    </source>
</evidence>
<evidence type="ECO:0000259" key="11">
    <source>
        <dbReference type="Pfam" id="PF01120"/>
    </source>
</evidence>
<dbReference type="InterPro" id="IPR031919">
    <property type="entry name" value="Fucosidase_C"/>
</dbReference>
<protein>
    <recommendedName>
        <fullName evidence="8">Putative alpha-L-fucosidase</fullName>
        <ecNumber evidence="3">3.2.1.51</ecNumber>
    </recommendedName>
    <alternativeName>
        <fullName evidence="9">Alpha-L-fucoside fucohydrolase</fullName>
    </alternativeName>
</protein>
<evidence type="ECO:0000256" key="10">
    <source>
        <dbReference type="PIRNR" id="PIRNR001092"/>
    </source>
</evidence>
<evidence type="ECO:0000256" key="8">
    <source>
        <dbReference type="ARBA" id="ARBA00074133"/>
    </source>
</evidence>
<dbReference type="GO" id="GO:0006004">
    <property type="term" value="P:fucose metabolic process"/>
    <property type="evidence" value="ECO:0007669"/>
    <property type="project" value="InterPro"/>
</dbReference>
<comment type="similarity">
    <text evidence="2 10">Belongs to the glycosyl hydrolase 29 family.</text>
</comment>
<accession>A0A6M2E334</accession>
<feature type="signal peptide" evidence="10">
    <location>
        <begin position="1"/>
        <end position="26"/>
    </location>
</feature>
<dbReference type="GO" id="GO:0004560">
    <property type="term" value="F:alpha-L-fucosidase activity"/>
    <property type="evidence" value="ECO:0007669"/>
    <property type="project" value="UniProtKB-EC"/>
</dbReference>
<dbReference type="InterPro" id="IPR057739">
    <property type="entry name" value="Glyco_hydro_29_N"/>
</dbReference>
<dbReference type="Gene3D" id="2.60.40.1180">
    <property type="entry name" value="Golgi alpha-mannosidase II"/>
    <property type="match status" value="1"/>
</dbReference>
<keyword evidence="4 10" id="KW-0732">Signal</keyword>
<evidence type="ECO:0000256" key="6">
    <source>
        <dbReference type="ARBA" id="ARBA00023180"/>
    </source>
</evidence>
<dbReference type="PANTHER" id="PTHR10030">
    <property type="entry name" value="ALPHA-L-FUCOSIDASE"/>
    <property type="match status" value="1"/>
</dbReference>
<comment type="function">
    <text evidence="1">Alpha-L-fucosidase is responsible for hydrolyzing the alpha-1,6-linked fucose joined to the reducing-end N-acetylglucosamine of the carbohydrate moieties of glycoproteins.</text>
</comment>
<dbReference type="Pfam" id="PF16757">
    <property type="entry name" value="Fucosidase_C"/>
    <property type="match status" value="1"/>
</dbReference>
<evidence type="ECO:0000256" key="4">
    <source>
        <dbReference type="ARBA" id="ARBA00022729"/>
    </source>
</evidence>
<dbReference type="Pfam" id="PF01120">
    <property type="entry name" value="Alpha_L_fucos"/>
    <property type="match status" value="1"/>
</dbReference>
<evidence type="ECO:0000256" key="2">
    <source>
        <dbReference type="ARBA" id="ARBA00007951"/>
    </source>
</evidence>
<dbReference type="PRINTS" id="PR00741">
    <property type="entry name" value="GLHYDRLASE29"/>
</dbReference>
<dbReference type="GO" id="GO:0016139">
    <property type="term" value="P:glycoside catabolic process"/>
    <property type="evidence" value="ECO:0007669"/>
    <property type="project" value="TreeGrafter"/>
</dbReference>
<feature type="domain" description="Alpha-L-fucosidase C-terminal" evidence="12">
    <location>
        <begin position="375"/>
        <end position="461"/>
    </location>
</feature>
<dbReference type="FunFam" id="3.20.20.80:FF:000027">
    <property type="entry name" value="Alpha-L-fucosidase"/>
    <property type="match status" value="1"/>
</dbReference>
<dbReference type="AlphaFoldDB" id="A0A6M2E334"/>
<evidence type="ECO:0000256" key="5">
    <source>
        <dbReference type="ARBA" id="ARBA00022801"/>
    </source>
</evidence>
<reference evidence="13" key="1">
    <citation type="submission" date="2020-03" db="EMBL/GenBank/DDBJ databases">
        <title>Transcriptomic Profiling of the Digestive Tract of the Rat Flea, Xenopsylla cheopis, Following Blood Feeding and Infection with Yersinia pestis.</title>
        <authorList>
            <person name="Bland D.M."/>
            <person name="Martens C.A."/>
            <person name="Virtaneva K."/>
            <person name="Kanakabandi K."/>
            <person name="Long D."/>
            <person name="Rosenke R."/>
            <person name="Saturday G.A."/>
            <person name="Hoyt F.H."/>
            <person name="Bruno D.P."/>
            <person name="Ribeiro J.M.C."/>
            <person name="Hinnebusch J."/>
        </authorList>
    </citation>
    <scope>NUCLEOTIDE SEQUENCE</scope>
</reference>
<dbReference type="EC" id="3.2.1.51" evidence="3"/>
<sequence>MEKLKEILKLIIQVLLLISINYQVSSASESKKYEPTWESLDSRPSPTWYDDAKIGIFLHWGVYAVPSFGTEWFWQNWQGTHNSAYEDFMKKNYPPGFTYQDFGRDFTAELYDPNHWAELFQASGAKYVILTSKHHEGYALWPSKYSFSWNSQDVGAHKDLIGDLATAVRNKTSLRFGLYHSLFEWFNRLYLEDKDSGFKNRNFPEMKVLPEMYELINIYKPSILWSDGEWEADDSYWGSREFLAWLYNESPVKDEVIVNDRWGSTTLCKHGGFYTCVDRYNPGVLQEHKWENAMTLDYGSWGYRRNAKLSDYMPTKVLLKTLMETISCGGNLLVNVGPTKEGTIDAIFEERLRELGAWLNINGKAVYETKPWLYQNDTLTPGVWFTEPKVENSNTVFTFFHDWPQADELEVAVLHEHLGDNGTVKMIGNQEELKWSKTDKSVKITLPHKTPVKDAWVLEVTLK</sequence>
<dbReference type="GO" id="GO:0005764">
    <property type="term" value="C:lysosome"/>
    <property type="evidence" value="ECO:0007669"/>
    <property type="project" value="TreeGrafter"/>
</dbReference>
<dbReference type="InterPro" id="IPR017853">
    <property type="entry name" value="GH"/>
</dbReference>
<organism evidence="13">
    <name type="scientific">Xenopsylla cheopis</name>
    <name type="common">Oriental rat flea</name>
    <name type="synonym">Pulex cheopis</name>
    <dbReference type="NCBI Taxonomy" id="163159"/>
    <lineage>
        <taxon>Eukaryota</taxon>
        <taxon>Metazoa</taxon>
        <taxon>Ecdysozoa</taxon>
        <taxon>Arthropoda</taxon>
        <taxon>Hexapoda</taxon>
        <taxon>Insecta</taxon>
        <taxon>Pterygota</taxon>
        <taxon>Neoptera</taxon>
        <taxon>Endopterygota</taxon>
        <taxon>Siphonaptera</taxon>
        <taxon>Pulicidae</taxon>
        <taxon>Xenopsyllinae</taxon>
        <taxon>Xenopsylla</taxon>
    </lineage>
</organism>
<dbReference type="PIRSF" id="PIRSF001092">
    <property type="entry name" value="Alpha-L-fucosidase"/>
    <property type="match status" value="1"/>
</dbReference>
<keyword evidence="5 10" id="KW-0378">Hydrolase</keyword>
<dbReference type="Gene3D" id="3.20.20.80">
    <property type="entry name" value="Glycosidases"/>
    <property type="match status" value="1"/>
</dbReference>
<proteinExistence type="inferred from homology"/>
<evidence type="ECO:0000256" key="3">
    <source>
        <dbReference type="ARBA" id="ARBA00012662"/>
    </source>
</evidence>
<evidence type="ECO:0000256" key="9">
    <source>
        <dbReference type="ARBA" id="ARBA00081661"/>
    </source>
</evidence>
<feature type="chain" id="PRO_5027204603" description="Putative alpha-L-fucosidase" evidence="10">
    <location>
        <begin position="27"/>
        <end position="463"/>
    </location>
</feature>
<dbReference type="EMBL" id="GIIL01008202">
    <property type="protein sequence ID" value="NOV51928.1"/>
    <property type="molecule type" value="Transcribed_RNA"/>
</dbReference>
<dbReference type="InterPro" id="IPR000933">
    <property type="entry name" value="Glyco_hydro_29"/>
</dbReference>
<dbReference type="InterPro" id="IPR013780">
    <property type="entry name" value="Glyco_hydro_b"/>
</dbReference>
<name>A0A6M2E334_XENCH</name>
<dbReference type="SMART" id="SM00812">
    <property type="entry name" value="Alpha_L_fucos"/>
    <property type="match status" value="1"/>
</dbReference>
<dbReference type="SUPFAM" id="SSF51445">
    <property type="entry name" value="(Trans)glycosidases"/>
    <property type="match status" value="1"/>
</dbReference>
<keyword evidence="6" id="KW-0325">Glycoprotein</keyword>
<dbReference type="InterPro" id="IPR016286">
    <property type="entry name" value="FUC_metazoa-typ"/>
</dbReference>
<dbReference type="PANTHER" id="PTHR10030:SF37">
    <property type="entry name" value="ALPHA-L-FUCOSIDASE-RELATED"/>
    <property type="match status" value="1"/>
</dbReference>
<feature type="domain" description="Glycoside hydrolase family 29 N-terminal" evidence="11">
    <location>
        <begin position="23"/>
        <end position="364"/>
    </location>
</feature>
<evidence type="ECO:0000313" key="13">
    <source>
        <dbReference type="EMBL" id="NOV51928.1"/>
    </source>
</evidence>
<evidence type="ECO:0000259" key="12">
    <source>
        <dbReference type="Pfam" id="PF16757"/>
    </source>
</evidence>
<keyword evidence="7 10" id="KW-0326">Glycosidase</keyword>
<evidence type="ECO:0000256" key="7">
    <source>
        <dbReference type="ARBA" id="ARBA00023295"/>
    </source>
</evidence>